<dbReference type="Gene3D" id="3.10.590.10">
    <property type="entry name" value="ph1033 like domains"/>
    <property type="match status" value="1"/>
</dbReference>
<protein>
    <submittedName>
        <fullName evidence="2">Predicted RNA-binding protein, contains PUA-like domain</fullName>
    </submittedName>
</protein>
<dbReference type="EMBL" id="FNNO01000011">
    <property type="protein sequence ID" value="SDX22507.1"/>
    <property type="molecule type" value="Genomic_DNA"/>
</dbReference>
<gene>
    <name evidence="2" type="ORF">SAMN05444410_11153</name>
</gene>
<accession>A0A8X8IG41</accession>
<dbReference type="InterPro" id="IPR047197">
    <property type="entry name" value="THYN1-like_EVE"/>
</dbReference>
<dbReference type="CDD" id="cd21133">
    <property type="entry name" value="EVE"/>
    <property type="match status" value="1"/>
</dbReference>
<dbReference type="Pfam" id="PF01878">
    <property type="entry name" value="EVE"/>
    <property type="match status" value="1"/>
</dbReference>
<dbReference type="PANTHER" id="PTHR14087:SF7">
    <property type="entry name" value="THYMOCYTE NUCLEAR PROTEIN 1"/>
    <property type="match status" value="1"/>
</dbReference>
<evidence type="ECO:0000313" key="3">
    <source>
        <dbReference type="Proteomes" id="UP000198711"/>
    </source>
</evidence>
<reference evidence="2 3" key="1">
    <citation type="submission" date="2016-10" db="EMBL/GenBank/DDBJ databases">
        <authorList>
            <person name="Varghese N."/>
            <person name="Submissions S."/>
        </authorList>
    </citation>
    <scope>NUCLEOTIDE SEQUENCE [LARGE SCALE GENOMIC DNA]</scope>
    <source>
        <strain evidence="2 3">DSM 25353</strain>
    </source>
</reference>
<evidence type="ECO:0000259" key="1">
    <source>
        <dbReference type="Pfam" id="PF01878"/>
    </source>
</evidence>
<dbReference type="InterPro" id="IPR052181">
    <property type="entry name" value="5hmC_binding"/>
</dbReference>
<keyword evidence="3" id="KW-1185">Reference proteome</keyword>
<sequence length="151" mass="17584">MCWLVDGNFIYFHGMNYWLIKSEPFKYSWEQFVKDGQTFWDGVRNYAARNHLRTMKKGDLVFWYHSNEGTEIVGIAKVIKEAYQDPTTTEEAWVAVDFKPHKKLKKPVTLVQIKADKRLANMALVRLGRLSVQPVTDAEWAIVMEMAGEKP</sequence>
<feature type="domain" description="EVE" evidence="1">
    <location>
        <begin position="16"/>
        <end position="146"/>
    </location>
</feature>
<dbReference type="InterPro" id="IPR002740">
    <property type="entry name" value="EVE_domain"/>
</dbReference>
<evidence type="ECO:0000313" key="2">
    <source>
        <dbReference type="EMBL" id="SDX22507.1"/>
    </source>
</evidence>
<dbReference type="InterPro" id="IPR015947">
    <property type="entry name" value="PUA-like_sf"/>
</dbReference>
<comment type="caution">
    <text evidence="2">The sequence shown here is derived from an EMBL/GenBank/DDBJ whole genome shotgun (WGS) entry which is preliminary data.</text>
</comment>
<name>A0A8X8IG41_9BACT</name>
<organism evidence="2 3">
    <name type="scientific">Hydrobacter penzbergensis</name>
    <dbReference type="NCBI Taxonomy" id="1235997"/>
    <lineage>
        <taxon>Bacteria</taxon>
        <taxon>Pseudomonadati</taxon>
        <taxon>Bacteroidota</taxon>
        <taxon>Chitinophagia</taxon>
        <taxon>Chitinophagales</taxon>
        <taxon>Chitinophagaceae</taxon>
        <taxon>Hydrobacter</taxon>
    </lineage>
</organism>
<proteinExistence type="predicted"/>
<dbReference type="AlphaFoldDB" id="A0A8X8IG41"/>
<dbReference type="SUPFAM" id="SSF88697">
    <property type="entry name" value="PUA domain-like"/>
    <property type="match status" value="1"/>
</dbReference>
<dbReference type="PANTHER" id="PTHR14087">
    <property type="entry name" value="THYMOCYTE NUCLEAR PROTEIN 1"/>
    <property type="match status" value="1"/>
</dbReference>
<dbReference type="Proteomes" id="UP000198711">
    <property type="component" value="Unassembled WGS sequence"/>
</dbReference>